<reference evidence="1" key="1">
    <citation type="submission" date="2022-11" db="EMBL/GenBank/DDBJ databases">
        <title>Centuries of genome instability and evolution in soft-shell clam transmissible cancer (bioRxiv).</title>
        <authorList>
            <person name="Hart S.F.M."/>
            <person name="Yonemitsu M.A."/>
            <person name="Giersch R.M."/>
            <person name="Beal B.F."/>
            <person name="Arriagada G."/>
            <person name="Davis B.W."/>
            <person name="Ostrander E.A."/>
            <person name="Goff S.P."/>
            <person name="Metzger M.J."/>
        </authorList>
    </citation>
    <scope>NUCLEOTIDE SEQUENCE</scope>
    <source>
        <strain evidence="1">MELC-2E11</strain>
        <tissue evidence="1">Siphon/mantle</tissue>
    </source>
</reference>
<dbReference type="EMBL" id="CP111022">
    <property type="protein sequence ID" value="WAR20656.1"/>
    <property type="molecule type" value="Genomic_DNA"/>
</dbReference>
<gene>
    <name evidence="1" type="ORF">MAR_002494</name>
</gene>
<keyword evidence="2" id="KW-1185">Reference proteome</keyword>
<accession>A0ABY7FI98</accession>
<organism evidence="1 2">
    <name type="scientific">Mya arenaria</name>
    <name type="common">Soft-shell clam</name>
    <dbReference type="NCBI Taxonomy" id="6604"/>
    <lineage>
        <taxon>Eukaryota</taxon>
        <taxon>Metazoa</taxon>
        <taxon>Spiralia</taxon>
        <taxon>Lophotrochozoa</taxon>
        <taxon>Mollusca</taxon>
        <taxon>Bivalvia</taxon>
        <taxon>Autobranchia</taxon>
        <taxon>Heteroconchia</taxon>
        <taxon>Euheterodonta</taxon>
        <taxon>Imparidentia</taxon>
        <taxon>Neoheterodontei</taxon>
        <taxon>Myida</taxon>
        <taxon>Myoidea</taxon>
        <taxon>Myidae</taxon>
        <taxon>Mya</taxon>
    </lineage>
</organism>
<proteinExistence type="predicted"/>
<protein>
    <submittedName>
        <fullName evidence="1">Uncharacterized protein</fullName>
    </submittedName>
</protein>
<sequence>MLRSSPVSGDFVTITDIATNTQGGSAPFNHAPIQNAETSLLDEGIAVCLLADDTMVTDATKTLKSLLQKNSPEDKNSSKY</sequence>
<dbReference type="Proteomes" id="UP001164746">
    <property type="component" value="Chromosome 11"/>
</dbReference>
<evidence type="ECO:0000313" key="1">
    <source>
        <dbReference type="EMBL" id="WAR20656.1"/>
    </source>
</evidence>
<evidence type="ECO:0000313" key="2">
    <source>
        <dbReference type="Proteomes" id="UP001164746"/>
    </source>
</evidence>
<name>A0ABY7FI98_MYAAR</name>